<evidence type="ECO:0000313" key="4">
    <source>
        <dbReference type="EMBL" id="KKA27877.1"/>
    </source>
</evidence>
<keyword evidence="1" id="KW-0175">Coiled coil</keyword>
<feature type="region of interest" description="Disordered" evidence="2">
    <location>
        <begin position="278"/>
        <end position="374"/>
    </location>
</feature>
<accession>A0A0F4ZBF1</accession>
<name>A0A0F4ZBF1_9PEZI</name>
<dbReference type="GO" id="GO:0099122">
    <property type="term" value="F:RNA polymerase II C-terminal domain binding"/>
    <property type="evidence" value="ECO:0007669"/>
    <property type="project" value="InterPro"/>
</dbReference>
<dbReference type="OrthoDB" id="10069473at2759"/>
<evidence type="ECO:0000259" key="3">
    <source>
        <dbReference type="PROSITE" id="PS51391"/>
    </source>
</evidence>
<dbReference type="GO" id="GO:0031124">
    <property type="term" value="P:mRNA 3'-end processing"/>
    <property type="evidence" value="ECO:0007669"/>
    <property type="project" value="InterPro"/>
</dbReference>
<feature type="coiled-coil region" evidence="1">
    <location>
        <begin position="236"/>
        <end position="270"/>
    </location>
</feature>
<proteinExistence type="predicted"/>
<keyword evidence="5" id="KW-1185">Reference proteome</keyword>
<dbReference type="PANTHER" id="PTHR12460:SF0">
    <property type="entry name" value="CID DOMAIN-CONTAINING PROTEIN-RELATED"/>
    <property type="match status" value="1"/>
</dbReference>
<dbReference type="InterPro" id="IPR008942">
    <property type="entry name" value="ENTH_VHS"/>
</dbReference>
<dbReference type="EMBL" id="LAEV01001540">
    <property type="protein sequence ID" value="KKA27877.1"/>
    <property type="molecule type" value="Genomic_DNA"/>
</dbReference>
<dbReference type="CDD" id="cd17003">
    <property type="entry name" value="CID_Rtt103"/>
    <property type="match status" value="1"/>
</dbReference>
<dbReference type="InterPro" id="IPR006569">
    <property type="entry name" value="CID_dom"/>
</dbReference>
<dbReference type="InterPro" id="IPR047883">
    <property type="entry name" value="Rtt103-like_CID"/>
</dbReference>
<dbReference type="Pfam" id="PF04818">
    <property type="entry name" value="CID"/>
    <property type="match status" value="1"/>
</dbReference>
<dbReference type="PANTHER" id="PTHR12460">
    <property type="entry name" value="CYCLIN-DEPENDENT KINASE INHIBITOR-RELATED PROTEIN"/>
    <property type="match status" value="1"/>
</dbReference>
<dbReference type="Proteomes" id="UP000033483">
    <property type="component" value="Unassembled WGS sequence"/>
</dbReference>
<sequence length="374" mass="40533">MAYNDDSVLAKLSAVNESHESIASSAQWIIFHRRYAERTVHLWMQKLKNSSSTKRLSLIYLANEVSQQSKARNKMEFIAAFSPTIAEAIATAYKGAPTEIQGKLKRVIDVWRDRRVFDEQIQADIDTRVADLDKSRGSAAAAGFAPFNSTQVPKELAPLVPLYQATSNHALPVKTAYTSADQDYKKLKEPSAPTPSAPVYAARLNGLLKLLGTAEHAVLDSVTARRELVNALDKILDAQKIGLQEEEALLADLQTRKKEIIATRDEVENSIMRGLGMPKTGSLAPGAASASGASEPDRPVMEALTPPSVVDTGADEEANGERAALASQYQTVTTGENGSNKRRRVDNEDAAAYDAGNGEADMEEYSVTDAVRSA</sequence>
<dbReference type="SMART" id="SM00582">
    <property type="entry name" value="RPR"/>
    <property type="match status" value="1"/>
</dbReference>
<feature type="compositionally biased region" description="Low complexity" evidence="2">
    <location>
        <begin position="281"/>
        <end position="294"/>
    </location>
</feature>
<organism evidence="4 5">
    <name type="scientific">Thielaviopsis punctulata</name>
    <dbReference type="NCBI Taxonomy" id="72032"/>
    <lineage>
        <taxon>Eukaryota</taxon>
        <taxon>Fungi</taxon>
        <taxon>Dikarya</taxon>
        <taxon>Ascomycota</taxon>
        <taxon>Pezizomycotina</taxon>
        <taxon>Sordariomycetes</taxon>
        <taxon>Hypocreomycetidae</taxon>
        <taxon>Microascales</taxon>
        <taxon>Ceratocystidaceae</taxon>
        <taxon>Thielaviopsis</taxon>
    </lineage>
</organism>
<evidence type="ECO:0000256" key="1">
    <source>
        <dbReference type="SAM" id="Coils"/>
    </source>
</evidence>
<dbReference type="SUPFAM" id="SSF48464">
    <property type="entry name" value="ENTH/VHS domain"/>
    <property type="match status" value="1"/>
</dbReference>
<evidence type="ECO:0000256" key="2">
    <source>
        <dbReference type="SAM" id="MobiDB-lite"/>
    </source>
</evidence>
<dbReference type="Gene3D" id="1.25.40.90">
    <property type="match status" value="1"/>
</dbReference>
<feature type="domain" description="CID" evidence="3">
    <location>
        <begin position="1"/>
        <end position="133"/>
    </location>
</feature>
<dbReference type="PROSITE" id="PS51391">
    <property type="entry name" value="CID"/>
    <property type="match status" value="1"/>
</dbReference>
<feature type="compositionally biased region" description="Polar residues" evidence="2">
    <location>
        <begin position="327"/>
        <end position="338"/>
    </location>
</feature>
<protein>
    <recommendedName>
        <fullName evidence="3">CID domain-containing protein</fullName>
    </recommendedName>
</protein>
<reference evidence="4 5" key="1">
    <citation type="submission" date="2015-03" db="EMBL/GenBank/DDBJ databases">
        <authorList>
            <person name="Radwan O."/>
            <person name="Al-Naeli F.A."/>
            <person name="Rendon G.A."/>
            <person name="Fields C."/>
        </authorList>
    </citation>
    <scope>NUCLEOTIDE SEQUENCE [LARGE SCALE GENOMIC DNA]</scope>
    <source>
        <strain evidence="4">CR-DP1</strain>
    </source>
</reference>
<dbReference type="FunFam" id="1.25.40.90:FF:000030">
    <property type="entry name" value="DUF618 domain protein"/>
    <property type="match status" value="1"/>
</dbReference>
<evidence type="ECO:0000313" key="5">
    <source>
        <dbReference type="Proteomes" id="UP000033483"/>
    </source>
</evidence>
<gene>
    <name evidence="4" type="ORF">TD95_004132</name>
</gene>
<dbReference type="AlphaFoldDB" id="A0A0F4ZBF1"/>
<comment type="caution">
    <text evidence="4">The sequence shown here is derived from an EMBL/GenBank/DDBJ whole genome shotgun (WGS) entry which is preliminary data.</text>
</comment>